<dbReference type="RefSeq" id="WP_312869822.1">
    <property type="nucleotide sequence ID" value="NZ_JACHMO010000001.1"/>
</dbReference>
<reference evidence="1 2" key="1">
    <citation type="submission" date="2020-08" db="EMBL/GenBank/DDBJ databases">
        <title>Sequencing the genomes of 1000 actinobacteria strains.</title>
        <authorList>
            <person name="Klenk H.-P."/>
        </authorList>
    </citation>
    <scope>NUCLEOTIDE SEQUENCE [LARGE SCALE GENOMIC DNA]</scope>
    <source>
        <strain evidence="1 2">DSM 45486</strain>
    </source>
</reference>
<keyword evidence="2" id="KW-1185">Reference proteome</keyword>
<accession>A0A7W9HVA0</accession>
<dbReference type="Proteomes" id="UP000552097">
    <property type="component" value="Unassembled WGS sequence"/>
</dbReference>
<protein>
    <submittedName>
        <fullName evidence="1">Flp pilus assembly protein TadG</fullName>
    </submittedName>
</protein>
<comment type="caution">
    <text evidence="1">The sequence shown here is derived from an EMBL/GenBank/DDBJ whole genome shotgun (WGS) entry which is preliminary data.</text>
</comment>
<evidence type="ECO:0000313" key="2">
    <source>
        <dbReference type="Proteomes" id="UP000552097"/>
    </source>
</evidence>
<dbReference type="AlphaFoldDB" id="A0A7W9HVA0"/>
<organism evidence="1 2">
    <name type="scientific">Saccharothrix ecbatanensis</name>
    <dbReference type="NCBI Taxonomy" id="1105145"/>
    <lineage>
        <taxon>Bacteria</taxon>
        <taxon>Bacillati</taxon>
        <taxon>Actinomycetota</taxon>
        <taxon>Actinomycetes</taxon>
        <taxon>Pseudonocardiales</taxon>
        <taxon>Pseudonocardiaceae</taxon>
        <taxon>Saccharothrix</taxon>
    </lineage>
</organism>
<gene>
    <name evidence="1" type="ORF">F4560_008629</name>
</gene>
<sequence length="129" mass="12638">MTAFVVVLTTGILALAGLTLDGGLALAAKVRAGGQAEAAARAGAQAIDLTAYRGNGTVHLVPAQAVANAQAHLAAEGATGTVTVSGDTVTVTVTATQHTQLLGLVGIGPLQVHGQGSARPQRGVITIDP</sequence>
<name>A0A7W9HVA0_9PSEU</name>
<proteinExistence type="predicted"/>
<dbReference type="EMBL" id="JACHMO010000001">
    <property type="protein sequence ID" value="MBB5808861.1"/>
    <property type="molecule type" value="Genomic_DNA"/>
</dbReference>
<evidence type="ECO:0000313" key="1">
    <source>
        <dbReference type="EMBL" id="MBB5808861.1"/>
    </source>
</evidence>